<evidence type="ECO:0000313" key="3">
    <source>
        <dbReference type="Proteomes" id="UP001328107"/>
    </source>
</evidence>
<reference evidence="3" key="1">
    <citation type="submission" date="2022-10" db="EMBL/GenBank/DDBJ databases">
        <title>Genome assembly of Pristionchus species.</title>
        <authorList>
            <person name="Yoshida K."/>
            <person name="Sommer R.J."/>
        </authorList>
    </citation>
    <scope>NUCLEOTIDE SEQUENCE [LARGE SCALE GENOMIC DNA]</scope>
    <source>
        <strain evidence="3">RS5460</strain>
    </source>
</reference>
<comment type="caution">
    <text evidence="2">The sequence shown here is derived from an EMBL/GenBank/DDBJ whole genome shotgun (WGS) entry which is preliminary data.</text>
</comment>
<gene>
    <name evidence="2" type="ORF">PMAYCL1PPCAC_12695</name>
</gene>
<organism evidence="2 3">
    <name type="scientific">Pristionchus mayeri</name>
    <dbReference type="NCBI Taxonomy" id="1317129"/>
    <lineage>
        <taxon>Eukaryota</taxon>
        <taxon>Metazoa</taxon>
        <taxon>Ecdysozoa</taxon>
        <taxon>Nematoda</taxon>
        <taxon>Chromadorea</taxon>
        <taxon>Rhabditida</taxon>
        <taxon>Rhabditina</taxon>
        <taxon>Diplogasteromorpha</taxon>
        <taxon>Diplogasteroidea</taxon>
        <taxon>Neodiplogasteridae</taxon>
        <taxon>Pristionchus</taxon>
    </lineage>
</organism>
<keyword evidence="3" id="KW-1185">Reference proteome</keyword>
<protein>
    <submittedName>
        <fullName evidence="2">Uncharacterized protein</fullName>
    </submittedName>
</protein>
<proteinExistence type="predicted"/>
<dbReference type="AlphaFoldDB" id="A0AAN5CED2"/>
<feature type="chain" id="PRO_5042901803" evidence="1">
    <location>
        <begin position="40"/>
        <end position="91"/>
    </location>
</feature>
<dbReference type="Proteomes" id="UP001328107">
    <property type="component" value="Unassembled WGS sequence"/>
</dbReference>
<accession>A0AAN5CED2</accession>
<evidence type="ECO:0000313" key="2">
    <source>
        <dbReference type="EMBL" id="GMR42500.1"/>
    </source>
</evidence>
<evidence type="ECO:0000256" key="1">
    <source>
        <dbReference type="SAM" id="SignalP"/>
    </source>
</evidence>
<dbReference type="EMBL" id="BTRK01000003">
    <property type="protein sequence ID" value="GMR42500.1"/>
    <property type="molecule type" value="Genomic_DNA"/>
</dbReference>
<feature type="signal peptide" evidence="1">
    <location>
        <begin position="1"/>
        <end position="39"/>
    </location>
</feature>
<keyword evidence="1" id="KW-0732">Signal</keyword>
<feature type="non-terminal residue" evidence="2">
    <location>
        <position position="91"/>
    </location>
</feature>
<name>A0AAN5CED2_9BILA</name>
<sequence length="91" mass="10845">MTSSSEDPWLGTQTSCCGHSWRDWRWSLCLLLFLPLLPGQHYPKFGAYMARMRNEPEIKFGMRSLAQHKGIRRLLRRRQIQLRLRYLPEAV</sequence>